<dbReference type="PANTHER" id="PTHR20941">
    <property type="entry name" value="FOLATE SYNTHESIS PROTEINS"/>
    <property type="match status" value="1"/>
</dbReference>
<evidence type="ECO:0000256" key="6">
    <source>
        <dbReference type="ARBA" id="ARBA00022723"/>
    </source>
</evidence>
<evidence type="ECO:0000256" key="1">
    <source>
        <dbReference type="ARBA" id="ARBA00000012"/>
    </source>
</evidence>
<evidence type="ECO:0000313" key="10">
    <source>
        <dbReference type="EMBL" id="UXZ05782.1"/>
    </source>
</evidence>
<comment type="pathway">
    <text evidence="3">Cofactor biosynthesis; tetrahydrofolate biosynthesis; 7,8-dihydrofolate from 2-amino-4-hydroxy-6-hydroxymethyl-7,8-dihydropteridine diphosphate and 4-aminobenzoate: step 1/2.</text>
</comment>
<accession>A0ABY6F6R9</accession>
<proteinExistence type="predicted"/>
<evidence type="ECO:0000256" key="2">
    <source>
        <dbReference type="ARBA" id="ARBA00001946"/>
    </source>
</evidence>
<feature type="domain" description="Pterin-binding" evidence="9">
    <location>
        <begin position="1"/>
        <end position="261"/>
    </location>
</feature>
<keyword evidence="6" id="KW-0479">Metal-binding</keyword>
<sequence>MGILNVTPDSFSDGGQFTTIERILAHCQQMIQTGVDIIDIGGESTRPNADKVSQEEELARVVPAVRAIREHFGNQIWLSLDTSSPAVMEQGINAGADIINDVRALGRDGALLMAAQLGVPVVLMHSRGEPDTMNDLAVYDLVLEQIKAELDEKINQAMAVGIQRKQIIVDVGMGFAKNFEHHKLIMQHFDELVQYFDLPMLFGVSRKRFLGELLSHANPAWKTHTPADRDLMGAGMSLLAVQAGASIVRVHDVASSVQMLSMWQQLQDTSAKHL</sequence>
<reference evidence="10" key="1">
    <citation type="submission" date="2021-12" db="EMBL/GenBank/DDBJ databases">
        <title>taxonomy of Moraxella sp. ZY201224.</title>
        <authorList>
            <person name="Li F."/>
        </authorList>
    </citation>
    <scope>NUCLEOTIDE SEQUENCE</scope>
    <source>
        <strain evidence="10">ZY201224</strain>
    </source>
</reference>
<evidence type="ECO:0000313" key="11">
    <source>
        <dbReference type="Proteomes" id="UP001063782"/>
    </source>
</evidence>
<gene>
    <name evidence="10" type="primary">folP</name>
    <name evidence="10" type="ORF">LU297_01585</name>
</gene>
<evidence type="ECO:0000256" key="4">
    <source>
        <dbReference type="ARBA" id="ARBA00012458"/>
    </source>
</evidence>
<dbReference type="SUPFAM" id="SSF51717">
    <property type="entry name" value="Dihydropteroate synthetase-like"/>
    <property type="match status" value="1"/>
</dbReference>
<evidence type="ECO:0000256" key="7">
    <source>
        <dbReference type="ARBA" id="ARBA00022842"/>
    </source>
</evidence>
<keyword evidence="11" id="KW-1185">Reference proteome</keyword>
<dbReference type="EC" id="2.5.1.15" evidence="4"/>
<dbReference type="Gene3D" id="3.20.20.20">
    <property type="entry name" value="Dihydropteroate synthase-like"/>
    <property type="match status" value="1"/>
</dbReference>
<dbReference type="NCBIfam" id="TIGR01496">
    <property type="entry name" value="DHPS"/>
    <property type="match status" value="1"/>
</dbReference>
<evidence type="ECO:0000256" key="8">
    <source>
        <dbReference type="ARBA" id="ARBA00022909"/>
    </source>
</evidence>
<dbReference type="PROSITE" id="PS00793">
    <property type="entry name" value="DHPS_2"/>
    <property type="match status" value="1"/>
</dbReference>
<dbReference type="InterPro" id="IPR000489">
    <property type="entry name" value="Pterin-binding_dom"/>
</dbReference>
<comment type="cofactor">
    <cofactor evidence="2">
        <name>Mg(2+)</name>
        <dbReference type="ChEBI" id="CHEBI:18420"/>
    </cofactor>
</comment>
<dbReference type="InterPro" id="IPR011005">
    <property type="entry name" value="Dihydropteroate_synth-like_sf"/>
</dbReference>
<organism evidence="10 11">
    <name type="scientific">Moraxella nasicaprae</name>
    <dbReference type="NCBI Taxonomy" id="2904122"/>
    <lineage>
        <taxon>Bacteria</taxon>
        <taxon>Pseudomonadati</taxon>
        <taxon>Pseudomonadota</taxon>
        <taxon>Gammaproteobacteria</taxon>
        <taxon>Moraxellales</taxon>
        <taxon>Moraxellaceae</taxon>
        <taxon>Moraxella</taxon>
    </lineage>
</organism>
<dbReference type="InterPro" id="IPR045031">
    <property type="entry name" value="DHP_synth-like"/>
</dbReference>
<dbReference type="CDD" id="cd00739">
    <property type="entry name" value="DHPS"/>
    <property type="match status" value="1"/>
</dbReference>
<dbReference type="EMBL" id="CP089977">
    <property type="protein sequence ID" value="UXZ05782.1"/>
    <property type="molecule type" value="Genomic_DNA"/>
</dbReference>
<dbReference type="InterPro" id="IPR006390">
    <property type="entry name" value="DHP_synth_dom"/>
</dbReference>
<evidence type="ECO:0000259" key="9">
    <source>
        <dbReference type="PROSITE" id="PS50972"/>
    </source>
</evidence>
<keyword evidence="7" id="KW-0460">Magnesium</keyword>
<dbReference type="Proteomes" id="UP001063782">
    <property type="component" value="Chromosome"/>
</dbReference>
<dbReference type="GO" id="GO:0004156">
    <property type="term" value="F:dihydropteroate synthase activity"/>
    <property type="evidence" value="ECO:0007669"/>
    <property type="project" value="UniProtKB-EC"/>
</dbReference>
<keyword evidence="8" id="KW-0289">Folate biosynthesis</keyword>
<protein>
    <recommendedName>
        <fullName evidence="4">dihydropteroate synthase</fullName>
        <ecNumber evidence="4">2.5.1.15</ecNumber>
    </recommendedName>
</protein>
<dbReference type="PROSITE" id="PS50972">
    <property type="entry name" value="PTERIN_BINDING"/>
    <property type="match status" value="1"/>
</dbReference>
<keyword evidence="5 10" id="KW-0808">Transferase</keyword>
<dbReference type="PANTHER" id="PTHR20941:SF1">
    <property type="entry name" value="FOLIC ACID SYNTHESIS PROTEIN FOL1"/>
    <property type="match status" value="1"/>
</dbReference>
<dbReference type="Pfam" id="PF00809">
    <property type="entry name" value="Pterin_bind"/>
    <property type="match status" value="1"/>
</dbReference>
<name>A0ABY6F6R9_9GAMM</name>
<evidence type="ECO:0000256" key="3">
    <source>
        <dbReference type="ARBA" id="ARBA00004763"/>
    </source>
</evidence>
<comment type="catalytic activity">
    <reaction evidence="1">
        <text>(7,8-dihydropterin-6-yl)methyl diphosphate + 4-aminobenzoate = 7,8-dihydropteroate + diphosphate</text>
        <dbReference type="Rhea" id="RHEA:19949"/>
        <dbReference type="ChEBI" id="CHEBI:17836"/>
        <dbReference type="ChEBI" id="CHEBI:17839"/>
        <dbReference type="ChEBI" id="CHEBI:33019"/>
        <dbReference type="ChEBI" id="CHEBI:72950"/>
        <dbReference type="EC" id="2.5.1.15"/>
    </reaction>
</comment>
<evidence type="ECO:0000256" key="5">
    <source>
        <dbReference type="ARBA" id="ARBA00022679"/>
    </source>
</evidence>